<dbReference type="PATRIC" id="fig|608538.5.peg.554"/>
<dbReference type="AlphaFoldDB" id="D3DGR2"/>
<evidence type="ECO:0000313" key="2">
    <source>
        <dbReference type="Proteomes" id="UP000002574"/>
    </source>
</evidence>
<proteinExistence type="predicted"/>
<dbReference type="STRING" id="608538.HTH_0552"/>
<accession>D3DGR2</accession>
<evidence type="ECO:0000313" key="1">
    <source>
        <dbReference type="EMBL" id="BAI69014.1"/>
    </source>
</evidence>
<dbReference type="Proteomes" id="UP000002574">
    <property type="component" value="Chromosome"/>
</dbReference>
<dbReference type="KEGG" id="hth:HTH_0552"/>
<dbReference type="EMBL" id="AP011112">
    <property type="protein sequence ID" value="BAI69014.1"/>
    <property type="molecule type" value="Genomic_DNA"/>
</dbReference>
<dbReference type="OrthoDB" id="2531708at2"/>
<dbReference type="RefSeq" id="WP_012963196.1">
    <property type="nucleotide sequence ID" value="NC_013799.1"/>
</dbReference>
<protein>
    <submittedName>
        <fullName evidence="1">Uncharacterized protein</fullName>
    </submittedName>
</protein>
<gene>
    <name evidence="1" type="ordered locus">HTH_0552</name>
</gene>
<organism evidence="1 2">
    <name type="scientific">Hydrogenobacter thermophilus (strain DSM 6534 / IAM 12695 / TK-6)</name>
    <dbReference type="NCBI Taxonomy" id="608538"/>
    <lineage>
        <taxon>Bacteria</taxon>
        <taxon>Pseudomonadati</taxon>
        <taxon>Aquificota</taxon>
        <taxon>Aquificia</taxon>
        <taxon>Aquificales</taxon>
        <taxon>Aquificaceae</taxon>
        <taxon>Hydrogenobacter</taxon>
    </lineage>
</organism>
<sequence>MIVSAINFAGVVNTKPPNSLNANELVNCTNFYVTPYGSLKARRGLSLLGSLPSADFRSICYFSKTNLLYLASGTTLYSFDPASGRFTVIGNVDTPECSFIEAFGKLWIADGGKLKYYDGTTFGTVDDFIYKTQTIGTGDGTTTSFTGTLATPVTPSSVSVSYTVGSTTYTAVDDGKGNITGDYISTGTVNYQTGSISLTFSTAPANGTQINVKYSNSEVINVFADDIAFKDERIYVAYGSDIYISLVRDPSAWFFISVNKQDGAKIKGIHVYYDKLVIFKGDPKPAIYILSGYNLQTYTLSRVAQHVSVNNKYSVRPFLGDLYFNWGRSVYALSKLLGYGEVEPVPLTLHFDTYDTTSQERFALPLPGEYVIFFLSRSDALPFAFTPERNACTFLNFAVPCVCGVVVGTDVYLAGGGGVFKFAPINTDAGINIAYSVDFAHIGNYINNTLVKRIAIRVLPFMDGDLSVFVKGKRVLFTQITPPSVWDRALWDSARYGTDTNTPIYKRQVIFGRTLDFTMRTGTPLELFAFEIDMEVKHG</sequence>
<dbReference type="KEGG" id="hte:Hydth_0550"/>
<reference evidence="1 2" key="1">
    <citation type="journal article" date="2010" name="J. Bacteriol.">
        <title>Complete genome sequence of the thermophilic, obligately chemolithoautotrophic hydrogen-oxidizing bacterium Hydrogenobacter thermophilus TK-6.</title>
        <authorList>
            <person name="Arai H."/>
            <person name="Kanbe H."/>
            <person name="Ishii M."/>
            <person name="Igarashi Y."/>
        </authorList>
    </citation>
    <scope>NUCLEOTIDE SEQUENCE [LARGE SCALE GENOMIC DNA]</scope>
    <source>
        <strain evidence="2">DSM 6534 / IAM 12695 / TK-6 [Tokyo]</strain>
    </source>
</reference>
<keyword evidence="2" id="KW-1185">Reference proteome</keyword>
<name>D3DGR2_HYDTT</name>